<evidence type="ECO:0000313" key="4">
    <source>
        <dbReference type="EMBL" id="MFD2462142.1"/>
    </source>
</evidence>
<reference evidence="5" key="1">
    <citation type="journal article" date="2019" name="Int. J. Syst. Evol. Microbiol.">
        <title>The Global Catalogue of Microorganisms (GCM) 10K type strain sequencing project: providing services to taxonomists for standard genome sequencing and annotation.</title>
        <authorList>
            <consortium name="The Broad Institute Genomics Platform"/>
            <consortium name="The Broad Institute Genome Sequencing Center for Infectious Disease"/>
            <person name="Wu L."/>
            <person name="Ma J."/>
        </authorList>
    </citation>
    <scope>NUCLEOTIDE SEQUENCE [LARGE SCALE GENOMIC DNA]</scope>
    <source>
        <strain evidence="5">CGMCC 4.7643</strain>
    </source>
</reference>
<dbReference type="SUPFAM" id="SSF51338">
    <property type="entry name" value="Composite domain of metallo-dependent hydrolases"/>
    <property type="match status" value="1"/>
</dbReference>
<dbReference type="Gene3D" id="3.20.20.140">
    <property type="entry name" value="Metal-dependent hydrolases"/>
    <property type="match status" value="1"/>
</dbReference>
<dbReference type="NCBIfam" id="NF006681">
    <property type="entry name" value="PRK09229.1-2"/>
    <property type="match status" value="1"/>
</dbReference>
<dbReference type="InterPro" id="IPR055156">
    <property type="entry name" value="HutF-like_N"/>
</dbReference>
<organism evidence="4 5">
    <name type="scientific">Amycolatopsis samaneae</name>
    <dbReference type="NCBI Taxonomy" id="664691"/>
    <lineage>
        <taxon>Bacteria</taxon>
        <taxon>Bacillati</taxon>
        <taxon>Actinomycetota</taxon>
        <taxon>Actinomycetes</taxon>
        <taxon>Pseudonocardiales</taxon>
        <taxon>Pseudonocardiaceae</taxon>
        <taxon>Amycolatopsis</taxon>
    </lineage>
</organism>
<feature type="domain" description="Amidohydrolase-related" evidence="2">
    <location>
        <begin position="48"/>
        <end position="408"/>
    </location>
</feature>
<dbReference type="NCBIfam" id="TIGR02022">
    <property type="entry name" value="hutF"/>
    <property type="match status" value="1"/>
</dbReference>
<comment type="caution">
    <text evidence="4">The sequence shown here is derived from an EMBL/GenBank/DDBJ whole genome shotgun (WGS) entry which is preliminary data.</text>
</comment>
<dbReference type="GO" id="GO:0050416">
    <property type="term" value="F:formimidoylglutamate deiminase activity"/>
    <property type="evidence" value="ECO:0007669"/>
    <property type="project" value="UniProtKB-EC"/>
</dbReference>
<dbReference type="Pfam" id="PF22429">
    <property type="entry name" value="HutF_N"/>
    <property type="match status" value="1"/>
</dbReference>
<dbReference type="EC" id="3.5.3.13" evidence="4"/>
<sequence length="435" mass="46863">MTTTYWCARAWLPDGVADAVRIEVADGRITEVAPDSPRTGTVLTGLTLPGFANGHSHAFHRALRGRTHHERGTFWTWRDRMYSLAARLDPDAYYRLARGVYAEMVLTGYTSVGEFHYLHHAPGGKPYAEPNAMGEALRRAAADAGIRLTLLDTCYLAGGIGVEPDEVQQRFSDGSAENWARRVAGMGEDELFRVGGAIHSVRAVPADQLSDVDNGTPSARPLHIHLSEQRAENEQCLSAYGRTPTTILYDHGVLGERLTAVHATHLTQHDIERLGAARGRACFCPTTERDLGDGIGPARALLDAGVRLCVGSDSNAVVDAFEETRALELNERLASEERGRFAADELLAAATDHGAVGWPEVGTLAVGAGADLVTVGLGSVRTAGIEPSGAIFAASGADVRHVVVAGREIVRDGEHRLIERPETVLAKEIEALWQF</sequence>
<dbReference type="InterPro" id="IPR010252">
    <property type="entry name" value="HutF"/>
</dbReference>
<keyword evidence="5" id="KW-1185">Reference proteome</keyword>
<dbReference type="Gene3D" id="2.30.40.10">
    <property type="entry name" value="Urease, subunit C, domain 1"/>
    <property type="match status" value="1"/>
</dbReference>
<name>A0ABW5GMQ3_9PSEU</name>
<protein>
    <submittedName>
        <fullName evidence="4">Formimidoylglutamate deiminase</fullName>
        <ecNumber evidence="4">3.5.3.13</ecNumber>
    </submittedName>
</protein>
<keyword evidence="1 4" id="KW-0378">Hydrolase</keyword>
<proteinExistence type="predicted"/>
<dbReference type="InterPro" id="IPR050287">
    <property type="entry name" value="MTA/SAH_deaminase"/>
</dbReference>
<dbReference type="Pfam" id="PF01979">
    <property type="entry name" value="Amidohydro_1"/>
    <property type="match status" value="1"/>
</dbReference>
<evidence type="ECO:0000256" key="1">
    <source>
        <dbReference type="ARBA" id="ARBA00022801"/>
    </source>
</evidence>
<evidence type="ECO:0000313" key="5">
    <source>
        <dbReference type="Proteomes" id="UP001597419"/>
    </source>
</evidence>
<dbReference type="PANTHER" id="PTHR43794:SF11">
    <property type="entry name" value="AMIDOHYDROLASE-RELATED DOMAIN-CONTAINING PROTEIN"/>
    <property type="match status" value="1"/>
</dbReference>
<evidence type="ECO:0000259" key="3">
    <source>
        <dbReference type="Pfam" id="PF22429"/>
    </source>
</evidence>
<dbReference type="EMBL" id="JBHUKU010000015">
    <property type="protein sequence ID" value="MFD2462142.1"/>
    <property type="molecule type" value="Genomic_DNA"/>
</dbReference>
<evidence type="ECO:0000259" key="2">
    <source>
        <dbReference type="Pfam" id="PF01979"/>
    </source>
</evidence>
<dbReference type="PANTHER" id="PTHR43794">
    <property type="entry name" value="AMINOHYDROLASE SSNA-RELATED"/>
    <property type="match status" value="1"/>
</dbReference>
<dbReference type="RefSeq" id="WP_345401552.1">
    <property type="nucleotide sequence ID" value="NZ_BAABHG010000012.1"/>
</dbReference>
<gene>
    <name evidence="4" type="ORF">ACFSYJ_26290</name>
</gene>
<accession>A0ABW5GMQ3</accession>
<feature type="domain" description="Formimidoylglutamate deiminase N-terminal" evidence="3">
    <location>
        <begin position="8"/>
        <end position="36"/>
    </location>
</feature>
<dbReference type="InterPro" id="IPR032466">
    <property type="entry name" value="Metal_Hydrolase"/>
</dbReference>
<dbReference type="SUPFAM" id="SSF51556">
    <property type="entry name" value="Metallo-dependent hydrolases"/>
    <property type="match status" value="1"/>
</dbReference>
<dbReference type="InterPro" id="IPR006680">
    <property type="entry name" value="Amidohydro-rel"/>
</dbReference>
<dbReference type="Proteomes" id="UP001597419">
    <property type="component" value="Unassembled WGS sequence"/>
</dbReference>
<dbReference type="InterPro" id="IPR011059">
    <property type="entry name" value="Metal-dep_hydrolase_composite"/>
</dbReference>